<organism evidence="8 9">
    <name type="scientific">Candidatus Faecenecus gallistercoris</name>
    <dbReference type="NCBI Taxonomy" id="2840793"/>
    <lineage>
        <taxon>Bacteria</taxon>
        <taxon>Bacillati</taxon>
        <taxon>Bacillota</taxon>
        <taxon>Bacillota incertae sedis</taxon>
        <taxon>Candidatus Faecenecus</taxon>
    </lineage>
</organism>
<name>A0A9D0Z0K2_9FIRM</name>
<keyword evidence="4" id="KW-0812">Transmembrane</keyword>
<feature type="signal peptide" evidence="5">
    <location>
        <begin position="1"/>
        <end position="22"/>
    </location>
</feature>
<evidence type="ECO:0000256" key="5">
    <source>
        <dbReference type="SAM" id="SignalP"/>
    </source>
</evidence>
<dbReference type="Pfam" id="PF08341">
    <property type="entry name" value="TED"/>
    <property type="match status" value="1"/>
</dbReference>
<keyword evidence="2" id="KW-0964">Secreted</keyword>
<reference evidence="8" key="1">
    <citation type="submission" date="2020-10" db="EMBL/GenBank/DDBJ databases">
        <authorList>
            <person name="Gilroy R."/>
        </authorList>
    </citation>
    <scope>NUCLEOTIDE SEQUENCE</scope>
    <source>
        <strain evidence="8">CHK165-10780</strain>
    </source>
</reference>
<dbReference type="PANTHER" id="PTHR36108:SF13">
    <property type="entry name" value="COLOSSIN-B-RELATED"/>
    <property type="match status" value="1"/>
</dbReference>
<keyword evidence="3 5" id="KW-0732">Signal</keyword>
<sequence>MKKIILWITIFAFLLTTKTVSAATQDTFYEGSYIPNAYIKKLHNGRGTYKQMKFIIRQRDGMFAYCIEPWETLSSYDPYDESYNIHDLSDEVLEHINKIAYYGYGYQNHTDSIWYAVTQLMIWRYVEPGDEFYFTGTLNGTKTTKYDAMFQELENLVQQSSPLSFQPSSISFLLGTTGNISVVGDLNNYQIQASDGLSFTVQGQTISLHSSVPGTYQLQFVEKENNRSNIPLVYRDANSQSLLVVGSKRANQYTIPVTIYTGSIELIKQDSASASISSGEASLAGAKFLIQKEDGTFSETVTIPESLSVSISGLGAGTYTITEVKAGEGYQLNKKIETVVLDVNNYQIHIPFYNDVIEKKITIYKTYGTSKQLWPEENAVFEIYHSEELIATIQTDENGYGSINLPYGTYRIKQIQGKDGYDFVPEFTVSVTEDDEELFYPLTDYLKTGTLQIYKRDWDSQELIVSDGFQFLVTNLETNEEYTVFTKDGIATLSELLPGRYSIQEVTSESGYQIEEQAFFFEITDVDLEEANFIYSFDIYNKKVNVPNTGVDAFSSTIFGILLVAIGNIVLCKRKLGF</sequence>
<accession>A0A9D0Z0K2</accession>
<reference evidence="8" key="2">
    <citation type="journal article" date="2021" name="PeerJ">
        <title>Extensive microbial diversity within the chicken gut microbiome revealed by metagenomics and culture.</title>
        <authorList>
            <person name="Gilroy R."/>
            <person name="Ravi A."/>
            <person name="Getino M."/>
            <person name="Pursley I."/>
            <person name="Horton D.L."/>
            <person name="Alikhan N.F."/>
            <person name="Baker D."/>
            <person name="Gharbi K."/>
            <person name="Hall N."/>
            <person name="Watson M."/>
            <person name="Adriaenssens E.M."/>
            <person name="Foster-Nyarko E."/>
            <person name="Jarju S."/>
            <person name="Secka A."/>
            <person name="Antonio M."/>
            <person name="Oren A."/>
            <person name="Chaudhuri R.R."/>
            <person name="La Ragione R."/>
            <person name="Hildebrand F."/>
            <person name="Pallen M.J."/>
        </authorList>
    </citation>
    <scope>NUCLEOTIDE SEQUENCE</scope>
    <source>
        <strain evidence="8">CHK165-10780</strain>
    </source>
</reference>
<feature type="transmembrane region" description="Helical" evidence="4">
    <location>
        <begin position="553"/>
        <end position="572"/>
    </location>
</feature>
<evidence type="ECO:0000259" key="6">
    <source>
        <dbReference type="Pfam" id="PF08341"/>
    </source>
</evidence>
<feature type="chain" id="PRO_5039358000" evidence="5">
    <location>
        <begin position="23"/>
        <end position="578"/>
    </location>
</feature>
<dbReference type="EMBL" id="DVFU01000122">
    <property type="protein sequence ID" value="HIQ65333.1"/>
    <property type="molecule type" value="Genomic_DNA"/>
</dbReference>
<dbReference type="PANTHER" id="PTHR36108">
    <property type="entry name" value="COLOSSIN-B-RELATED"/>
    <property type="match status" value="1"/>
</dbReference>
<evidence type="ECO:0000313" key="8">
    <source>
        <dbReference type="EMBL" id="HIQ65333.1"/>
    </source>
</evidence>
<evidence type="ECO:0000256" key="2">
    <source>
        <dbReference type="ARBA" id="ARBA00022525"/>
    </source>
</evidence>
<evidence type="ECO:0000256" key="3">
    <source>
        <dbReference type="ARBA" id="ARBA00022729"/>
    </source>
</evidence>
<dbReference type="InterPro" id="IPR013783">
    <property type="entry name" value="Ig-like_fold"/>
</dbReference>
<dbReference type="InterPro" id="IPR041033">
    <property type="entry name" value="SpaA_PFL_dom_1"/>
</dbReference>
<feature type="domain" description="SpaA-like prealbumin fold" evidence="7">
    <location>
        <begin position="263"/>
        <end position="350"/>
    </location>
</feature>
<comment type="similarity">
    <text evidence="1">Belongs to the serine-aspartate repeat-containing protein (SDr) family.</text>
</comment>
<feature type="domain" description="SpaA-like prealbumin fold" evidence="7">
    <location>
        <begin position="450"/>
        <end position="527"/>
    </location>
</feature>
<dbReference type="InterPro" id="IPR013552">
    <property type="entry name" value="Thioester_dom"/>
</dbReference>
<feature type="domain" description="Thioester" evidence="6">
    <location>
        <begin position="64"/>
        <end position="152"/>
    </location>
</feature>
<dbReference type="Proteomes" id="UP000886725">
    <property type="component" value="Unassembled WGS sequence"/>
</dbReference>
<keyword evidence="4" id="KW-0472">Membrane</keyword>
<evidence type="ECO:0000313" key="9">
    <source>
        <dbReference type="Proteomes" id="UP000886725"/>
    </source>
</evidence>
<evidence type="ECO:0000256" key="1">
    <source>
        <dbReference type="ARBA" id="ARBA00007257"/>
    </source>
</evidence>
<proteinExistence type="inferred from homology"/>
<dbReference type="Pfam" id="PF17802">
    <property type="entry name" value="SpaA"/>
    <property type="match status" value="3"/>
</dbReference>
<protein>
    <submittedName>
        <fullName evidence="8">Cys-Gln thioester bond-forming surface protein</fullName>
    </submittedName>
</protein>
<evidence type="ECO:0000259" key="7">
    <source>
        <dbReference type="Pfam" id="PF17802"/>
    </source>
</evidence>
<keyword evidence="4" id="KW-1133">Transmembrane helix</keyword>
<gene>
    <name evidence="8" type="ORF">IAC85_06305</name>
</gene>
<comment type="caution">
    <text evidence="8">The sequence shown here is derived from an EMBL/GenBank/DDBJ whole genome shotgun (WGS) entry which is preliminary data.</text>
</comment>
<dbReference type="Gene3D" id="2.60.40.10">
    <property type="entry name" value="Immunoglobulins"/>
    <property type="match status" value="3"/>
</dbReference>
<evidence type="ECO:0000256" key="4">
    <source>
        <dbReference type="SAM" id="Phobius"/>
    </source>
</evidence>
<feature type="domain" description="SpaA-like prealbumin fold" evidence="7">
    <location>
        <begin position="361"/>
        <end position="435"/>
    </location>
</feature>
<dbReference type="AlphaFoldDB" id="A0A9D0Z0K2"/>